<dbReference type="InterPro" id="IPR036102">
    <property type="entry name" value="OsmC/Ohrsf"/>
</dbReference>
<evidence type="ECO:0000313" key="2">
    <source>
        <dbReference type="EMBL" id="CAA9327068.1"/>
    </source>
</evidence>
<dbReference type="PANTHER" id="PTHR33797:SF2">
    <property type="entry name" value="ORGANIC HYDROPEROXIDE RESISTANCE PROTEIN-LIKE"/>
    <property type="match status" value="1"/>
</dbReference>
<name>A0A6J4LAI4_9ACTN</name>
<sequence length="134" mass="13569">MADDKRHVHEATATADAQGVRSGDGVVAVSLALAGDADASPDTTTPEHLMAAALAGCLQQALTVAASTQNSDFAPTVTSTVTLTTGEGGGYTALFDLVVSGPQGAQGDQLLEQAKVLCPFTKALDSERLTVRLA</sequence>
<dbReference type="Gene3D" id="3.30.300.20">
    <property type="match status" value="1"/>
</dbReference>
<evidence type="ECO:0000256" key="1">
    <source>
        <dbReference type="ARBA" id="ARBA00007378"/>
    </source>
</evidence>
<accession>A0A6J4LAI4</accession>
<dbReference type="SUPFAM" id="SSF82784">
    <property type="entry name" value="OsmC-like"/>
    <property type="match status" value="1"/>
</dbReference>
<proteinExistence type="inferred from homology"/>
<dbReference type="InterPro" id="IPR019953">
    <property type="entry name" value="OHR"/>
</dbReference>
<gene>
    <name evidence="2" type="ORF">AVDCRST_MAG29-809</name>
</gene>
<dbReference type="InterPro" id="IPR003718">
    <property type="entry name" value="OsmC/Ohr_fam"/>
</dbReference>
<evidence type="ECO:0008006" key="3">
    <source>
        <dbReference type="Google" id="ProtNLM"/>
    </source>
</evidence>
<organism evidence="2">
    <name type="scientific">uncultured Nocardioidaceae bacterium</name>
    <dbReference type="NCBI Taxonomy" id="253824"/>
    <lineage>
        <taxon>Bacteria</taxon>
        <taxon>Bacillati</taxon>
        <taxon>Actinomycetota</taxon>
        <taxon>Actinomycetes</taxon>
        <taxon>Propionibacteriales</taxon>
        <taxon>Nocardioidaceae</taxon>
        <taxon>environmental samples</taxon>
    </lineage>
</organism>
<dbReference type="EMBL" id="CADCUG010000046">
    <property type="protein sequence ID" value="CAA9327068.1"/>
    <property type="molecule type" value="Genomic_DNA"/>
</dbReference>
<protein>
    <recommendedName>
        <fullName evidence="3">Organic hydroperoxide resistance protein</fullName>
    </recommendedName>
</protein>
<dbReference type="PANTHER" id="PTHR33797">
    <property type="entry name" value="ORGANIC HYDROPEROXIDE RESISTANCE PROTEIN-LIKE"/>
    <property type="match status" value="1"/>
</dbReference>
<comment type="similarity">
    <text evidence="1">Belongs to the OsmC/Ohr family.</text>
</comment>
<dbReference type="GO" id="GO:0006979">
    <property type="term" value="P:response to oxidative stress"/>
    <property type="evidence" value="ECO:0007669"/>
    <property type="project" value="InterPro"/>
</dbReference>
<dbReference type="InterPro" id="IPR015946">
    <property type="entry name" value="KH_dom-like_a/b"/>
</dbReference>
<dbReference type="Pfam" id="PF02566">
    <property type="entry name" value="OsmC"/>
    <property type="match status" value="1"/>
</dbReference>
<dbReference type="AlphaFoldDB" id="A0A6J4LAI4"/>
<reference evidence="2" key="1">
    <citation type="submission" date="2020-02" db="EMBL/GenBank/DDBJ databases">
        <authorList>
            <person name="Meier V. D."/>
        </authorList>
    </citation>
    <scope>NUCLEOTIDE SEQUENCE</scope>
    <source>
        <strain evidence="2">AVDCRST_MAG29</strain>
    </source>
</reference>